<dbReference type="RefSeq" id="XP_001292626.1">
    <property type="nucleotide sequence ID" value="XM_001292625.1"/>
</dbReference>
<gene>
    <name evidence="5" type="ORF">TVAG_114360</name>
    <name evidence="4" type="ORF">TVAG_518270</name>
</gene>
<evidence type="ECO:0000256" key="1">
    <source>
        <dbReference type="ARBA" id="ARBA00023157"/>
    </source>
</evidence>
<dbReference type="SUPFAM" id="SSF47862">
    <property type="entry name" value="Saposin"/>
    <property type="match status" value="1"/>
</dbReference>
<accession>A2F3W2</accession>
<evidence type="ECO:0000313" key="5">
    <source>
        <dbReference type="EMBL" id="EAY00431.1"/>
    </source>
</evidence>
<proteinExistence type="predicted"/>
<dbReference type="KEGG" id="tva:4758252"/>
<dbReference type="InterPro" id="IPR011001">
    <property type="entry name" value="Saposin-like"/>
</dbReference>
<keyword evidence="6" id="KW-1185">Reference proteome</keyword>
<dbReference type="EMBL" id="DS113602">
    <property type="protein sequence ID" value="EAY00431.1"/>
    <property type="molecule type" value="Genomic_DNA"/>
</dbReference>
<dbReference type="Proteomes" id="UP000001542">
    <property type="component" value="Unassembled WGS sequence"/>
</dbReference>
<evidence type="ECO:0000313" key="6">
    <source>
        <dbReference type="Proteomes" id="UP000001542"/>
    </source>
</evidence>
<dbReference type="VEuPathDB" id="TrichDB:TVAGG3_0280720"/>
<dbReference type="VEuPathDB" id="TrichDB:TVAGG3_0280740"/>
<organism evidence="5 6">
    <name type="scientific">Trichomonas vaginalis (strain ATCC PRA-98 / G3)</name>
    <dbReference type="NCBI Taxonomy" id="412133"/>
    <lineage>
        <taxon>Eukaryota</taxon>
        <taxon>Metamonada</taxon>
        <taxon>Parabasalia</taxon>
        <taxon>Trichomonadida</taxon>
        <taxon>Trichomonadidae</taxon>
        <taxon>Trichomonas</taxon>
    </lineage>
</organism>
<evidence type="ECO:0000256" key="2">
    <source>
        <dbReference type="SAM" id="MobiDB-lite"/>
    </source>
</evidence>
<dbReference type="SMR" id="A2F3W2"/>
<evidence type="ECO:0000259" key="3">
    <source>
        <dbReference type="PROSITE" id="PS50015"/>
    </source>
</evidence>
<dbReference type="VEuPathDB" id="TrichDB:TVAGG3_0281380"/>
<dbReference type="Gene3D" id="1.10.225.10">
    <property type="entry name" value="Saposin-like"/>
    <property type="match status" value="1"/>
</dbReference>
<reference evidence="5" key="2">
    <citation type="journal article" date="2007" name="Science">
        <title>Draft genome sequence of the sexually transmitted pathogen Trichomonas vaginalis.</title>
        <authorList>
            <person name="Carlton J.M."/>
            <person name="Hirt R.P."/>
            <person name="Silva J.C."/>
            <person name="Delcher A.L."/>
            <person name="Schatz M."/>
            <person name="Zhao Q."/>
            <person name="Wortman J.R."/>
            <person name="Bidwell S.L."/>
            <person name="Alsmark U.C.M."/>
            <person name="Besteiro S."/>
            <person name="Sicheritz-Ponten T."/>
            <person name="Noel C.J."/>
            <person name="Dacks J.B."/>
            <person name="Foster P.G."/>
            <person name="Simillion C."/>
            <person name="Van de Peer Y."/>
            <person name="Miranda-Saavedra D."/>
            <person name="Barton G.J."/>
            <person name="Westrop G.D."/>
            <person name="Mueller S."/>
            <person name="Dessi D."/>
            <person name="Fiori P.L."/>
            <person name="Ren Q."/>
            <person name="Paulsen I."/>
            <person name="Zhang H."/>
            <person name="Bastida-Corcuera F.D."/>
            <person name="Simoes-Barbosa A."/>
            <person name="Brown M.T."/>
            <person name="Hayes R.D."/>
            <person name="Mukherjee M."/>
            <person name="Okumura C.Y."/>
            <person name="Schneider R."/>
            <person name="Smith A.J."/>
            <person name="Vanacova S."/>
            <person name="Villalvazo M."/>
            <person name="Haas B.J."/>
            <person name="Pertea M."/>
            <person name="Feldblyum T.V."/>
            <person name="Utterback T.R."/>
            <person name="Shu C.L."/>
            <person name="Osoegawa K."/>
            <person name="de Jong P.J."/>
            <person name="Hrdy I."/>
            <person name="Horvathova L."/>
            <person name="Zubacova Z."/>
            <person name="Dolezal P."/>
            <person name="Malik S.B."/>
            <person name="Logsdon J.M. Jr."/>
            <person name="Henze K."/>
            <person name="Gupta A."/>
            <person name="Wang C.C."/>
            <person name="Dunne R.L."/>
            <person name="Upcroft J.A."/>
            <person name="Upcroft P."/>
            <person name="White O."/>
            <person name="Salzberg S.L."/>
            <person name="Tang P."/>
            <person name="Chiu C.-H."/>
            <person name="Lee Y.-S."/>
            <person name="Embley T.M."/>
            <person name="Coombs G.H."/>
            <person name="Mottram J.C."/>
            <person name="Tachezy J."/>
            <person name="Fraser-Liggett C.M."/>
            <person name="Johnson P.J."/>
        </authorList>
    </citation>
    <scope>NUCLEOTIDE SEQUENCE [LARGE SCALE GENOMIC DNA]</scope>
    <source>
        <strain evidence="5">G3</strain>
    </source>
</reference>
<feature type="domain" description="Saposin B-type" evidence="3">
    <location>
        <begin position="15"/>
        <end position="99"/>
    </location>
</feature>
<dbReference type="VEuPathDB" id="TrichDB:TVAG_114360"/>
<protein>
    <recommendedName>
        <fullName evidence="3">Saposin B-type domain-containing protein</fullName>
    </recommendedName>
</protein>
<dbReference type="VEuPathDB" id="TrichDB:TVAGG3_0280730"/>
<feature type="region of interest" description="Disordered" evidence="2">
    <location>
        <begin position="98"/>
        <end position="119"/>
    </location>
</feature>
<dbReference type="KEGG" id="tva:4737136"/>
<name>A2F3W2_TRIV3</name>
<dbReference type="PROSITE" id="PS50015">
    <property type="entry name" value="SAP_B"/>
    <property type="match status" value="1"/>
</dbReference>
<dbReference type="EMBL" id="DS119720">
    <property type="protein sequence ID" value="EAX79696.1"/>
    <property type="molecule type" value="Genomic_DNA"/>
</dbReference>
<dbReference type="VEuPathDB" id="TrichDB:TVAGG3_0281360"/>
<evidence type="ECO:0000313" key="4">
    <source>
        <dbReference type="EMBL" id="EAX79696.1"/>
    </source>
</evidence>
<dbReference type="InterPro" id="IPR008139">
    <property type="entry name" value="SaposinB_dom"/>
</dbReference>
<dbReference type="RefSeq" id="XP_001313360.1">
    <property type="nucleotide sequence ID" value="XM_001313359.1"/>
</dbReference>
<dbReference type="AlphaFoldDB" id="A2F3W2"/>
<feature type="compositionally biased region" description="Basic residues" evidence="2">
    <location>
        <begin position="103"/>
        <end position="113"/>
    </location>
</feature>
<keyword evidence="1" id="KW-1015">Disulfide bond</keyword>
<dbReference type="VEuPathDB" id="TrichDB:TVAGG3_0280700"/>
<reference evidence="5" key="1">
    <citation type="submission" date="2006-10" db="EMBL/GenBank/DDBJ databases">
        <authorList>
            <person name="Amadeo P."/>
            <person name="Zhao Q."/>
            <person name="Wortman J."/>
            <person name="Fraser-Liggett C."/>
            <person name="Carlton J."/>
        </authorList>
    </citation>
    <scope>NUCLEOTIDE SEQUENCE</scope>
    <source>
        <strain evidence="5">G3</strain>
    </source>
</reference>
<sequence length="119" mass="13780">MFFLLCARLVGATFEEQSCSVCKMLTWRVPQLLAQGKSDEKISREFNCFCPAVESSSAYACREYCSAMRAHKREIIRYIKAGEKPSEICFSHKFCPQSTNGHAHQRVFKRRVPRRELKP</sequence>